<accession>F7WZA6</accession>
<dbReference type="AlphaFoldDB" id="F7WZA6"/>
<evidence type="ECO:0000256" key="3">
    <source>
        <dbReference type="ARBA" id="ARBA00012043"/>
    </source>
</evidence>
<evidence type="ECO:0000256" key="4">
    <source>
        <dbReference type="ARBA" id="ARBA00022605"/>
    </source>
</evidence>
<reference evidence="11 12" key="1">
    <citation type="journal article" date="2011" name="Appl. Environ. Microbiol.">
        <title>The genome of Buchnera aphidicola from the aphid Cinara tujafilina provides new clues about the evolutionary history of metabolic losses in bacterial endosymbionts.</title>
        <authorList>
            <person name="Lamelas A."/>
            <person name="Gosalbes M.J."/>
            <person name="Moya A."/>
            <person name="Latorre A."/>
        </authorList>
    </citation>
    <scope>NUCLEOTIDE SEQUENCE [LARGE SCALE GENOMIC DNA]</scope>
    <source>
        <strain evidence="12">Cinara tujafilina</strain>
    </source>
</reference>
<evidence type="ECO:0000256" key="10">
    <source>
        <dbReference type="SAM" id="Phobius"/>
    </source>
</evidence>
<keyword evidence="5" id="KW-0822">Tryptophan biosynthesis</keyword>
<dbReference type="InterPro" id="IPR013785">
    <property type="entry name" value="Aldolase_TIM"/>
</dbReference>
<evidence type="ECO:0000256" key="5">
    <source>
        <dbReference type="ARBA" id="ARBA00022822"/>
    </source>
</evidence>
<dbReference type="EC" id="4.2.1.20" evidence="3"/>
<evidence type="ECO:0000256" key="8">
    <source>
        <dbReference type="ARBA" id="ARBA00049047"/>
    </source>
</evidence>
<keyword evidence="6" id="KW-0057">Aromatic amino acid biosynthesis</keyword>
<dbReference type="Proteomes" id="UP000006811">
    <property type="component" value="Chromosome"/>
</dbReference>
<sequence length="201" mass="22889">MKSRYKILLKKLKLNKEGCFIPFIILGDPSIDVSLKIIDVLIQSGVDALELGIPFSDPIADGIIIQKAHLRSFFSKMTVKKCFLMLHIIRKKYPFIPIGLLVYMNIIFSYGISKFYAKCSSIQIDSILIADMPYEESSDIRRTSKKYNIAQVFICPPDAETKIIKKISKYSQGYIYLLSRSGTTGLQKTTIKFSLKKNDKN</sequence>
<keyword evidence="10" id="KW-0472">Membrane</keyword>
<dbReference type="EMBL" id="CP001817">
    <property type="protein sequence ID" value="AEH39765.1"/>
    <property type="molecule type" value="Genomic_DNA"/>
</dbReference>
<dbReference type="eggNOG" id="COG0159">
    <property type="taxonomic scope" value="Bacteria"/>
</dbReference>
<dbReference type="SUPFAM" id="SSF51366">
    <property type="entry name" value="Ribulose-phoshate binding barrel"/>
    <property type="match status" value="1"/>
</dbReference>
<evidence type="ECO:0000256" key="6">
    <source>
        <dbReference type="ARBA" id="ARBA00023141"/>
    </source>
</evidence>
<dbReference type="PANTHER" id="PTHR43406:SF1">
    <property type="entry name" value="TRYPTOPHAN SYNTHASE ALPHA CHAIN, CHLOROPLASTIC"/>
    <property type="match status" value="1"/>
</dbReference>
<evidence type="ECO:0000313" key="12">
    <source>
        <dbReference type="Proteomes" id="UP000006811"/>
    </source>
</evidence>
<dbReference type="PROSITE" id="PS00167">
    <property type="entry name" value="TRP_SYNTHASE_ALPHA"/>
    <property type="match status" value="1"/>
</dbReference>
<evidence type="ECO:0000256" key="9">
    <source>
        <dbReference type="RuleBase" id="RU003662"/>
    </source>
</evidence>
<evidence type="ECO:0000256" key="2">
    <source>
        <dbReference type="ARBA" id="ARBA00011270"/>
    </source>
</evidence>
<dbReference type="GO" id="GO:0005829">
    <property type="term" value="C:cytosol"/>
    <property type="evidence" value="ECO:0007669"/>
    <property type="project" value="TreeGrafter"/>
</dbReference>
<gene>
    <name evidence="11" type="primary">trpA</name>
    <name evidence="11" type="ORF">BCTU_180</name>
</gene>
<keyword evidence="10" id="KW-1133">Transmembrane helix</keyword>
<comment type="subunit">
    <text evidence="2">Tetramer of two alpha and two beta chains.</text>
</comment>
<dbReference type="InterPro" id="IPR002028">
    <property type="entry name" value="Trp_synthase_suA"/>
</dbReference>
<proteinExistence type="inferred from homology"/>
<dbReference type="NCBIfam" id="TIGR00262">
    <property type="entry name" value="trpA"/>
    <property type="match status" value="1"/>
</dbReference>
<name>F7WZA6_9GAMM</name>
<dbReference type="HOGENOM" id="CLU_016734_0_4_6"/>
<dbReference type="KEGG" id="baj:BCTU_180"/>
<dbReference type="InterPro" id="IPR011060">
    <property type="entry name" value="RibuloseP-bd_barrel"/>
</dbReference>
<keyword evidence="12" id="KW-1185">Reference proteome</keyword>
<dbReference type="Gene3D" id="3.20.20.70">
    <property type="entry name" value="Aldolase class I"/>
    <property type="match status" value="1"/>
</dbReference>
<dbReference type="Pfam" id="PF00290">
    <property type="entry name" value="Trp_syntA"/>
    <property type="match status" value="1"/>
</dbReference>
<keyword evidence="4" id="KW-0028">Amino-acid biosynthesis</keyword>
<dbReference type="PANTHER" id="PTHR43406">
    <property type="entry name" value="TRYPTOPHAN SYNTHASE, ALPHA CHAIN"/>
    <property type="match status" value="1"/>
</dbReference>
<keyword evidence="7" id="KW-0456">Lyase</keyword>
<evidence type="ECO:0000313" key="11">
    <source>
        <dbReference type="EMBL" id="AEH39765.1"/>
    </source>
</evidence>
<evidence type="ECO:0000256" key="7">
    <source>
        <dbReference type="ARBA" id="ARBA00023239"/>
    </source>
</evidence>
<comment type="pathway">
    <text evidence="1">Amino-acid biosynthesis; L-tryptophan biosynthesis; L-tryptophan from chorismate: step 5/5.</text>
</comment>
<dbReference type="InterPro" id="IPR018204">
    <property type="entry name" value="Trp_synthase_alpha_AS"/>
</dbReference>
<protein>
    <recommendedName>
        <fullName evidence="3">tryptophan synthase</fullName>
        <ecNumber evidence="3">4.2.1.20</ecNumber>
    </recommendedName>
</protein>
<dbReference type="STRING" id="261317.BCTU_180"/>
<keyword evidence="10" id="KW-0812">Transmembrane</keyword>
<organism evidence="11 12">
    <name type="scientific">Buchnera aphidicola</name>
    <name type="common">Cinara tujafilina</name>
    <dbReference type="NCBI Taxonomy" id="261317"/>
    <lineage>
        <taxon>Bacteria</taxon>
        <taxon>Pseudomonadati</taxon>
        <taxon>Pseudomonadota</taxon>
        <taxon>Gammaproteobacteria</taxon>
        <taxon>Enterobacterales</taxon>
        <taxon>Erwiniaceae</taxon>
        <taxon>Buchnera</taxon>
    </lineage>
</organism>
<evidence type="ECO:0000256" key="1">
    <source>
        <dbReference type="ARBA" id="ARBA00004733"/>
    </source>
</evidence>
<dbReference type="UniPathway" id="UPA00035">
    <property type="reaction ID" value="UER00044"/>
</dbReference>
<dbReference type="GO" id="GO:0004834">
    <property type="term" value="F:tryptophan synthase activity"/>
    <property type="evidence" value="ECO:0007669"/>
    <property type="project" value="UniProtKB-EC"/>
</dbReference>
<comment type="catalytic activity">
    <reaction evidence="8">
        <text>(1S,2R)-1-C-(indol-3-yl)glycerol 3-phosphate + L-serine = D-glyceraldehyde 3-phosphate + L-tryptophan + H2O</text>
        <dbReference type="Rhea" id="RHEA:10532"/>
        <dbReference type="ChEBI" id="CHEBI:15377"/>
        <dbReference type="ChEBI" id="CHEBI:33384"/>
        <dbReference type="ChEBI" id="CHEBI:57912"/>
        <dbReference type="ChEBI" id="CHEBI:58866"/>
        <dbReference type="ChEBI" id="CHEBI:59776"/>
        <dbReference type="EC" id="4.2.1.20"/>
    </reaction>
</comment>
<dbReference type="CDD" id="cd04724">
    <property type="entry name" value="Tryptophan_synthase_alpha"/>
    <property type="match status" value="1"/>
</dbReference>
<feature type="transmembrane region" description="Helical" evidence="10">
    <location>
        <begin position="93"/>
        <end position="112"/>
    </location>
</feature>
<comment type="similarity">
    <text evidence="9">Belongs to the TrpA family.</text>
</comment>